<dbReference type="EMBL" id="JANBUJ010000485">
    <property type="protein sequence ID" value="KAJ2771740.1"/>
    <property type="molecule type" value="Genomic_DNA"/>
</dbReference>
<sequence>MKCVAALAALVAAVAAQQHPAATPVVKANAEQEAAMASLSSVQNHMNVQNSMMIAADKASQEAALHSISQAAHGQQSGSGVDEESSEMDSDDIDGHLDSGAGYITSSVLALVAVLGAAMF</sequence>
<gene>
    <name evidence="1" type="ORF">IWQ57_002075</name>
</gene>
<comment type="caution">
    <text evidence="1">The sequence shown here is derived from an EMBL/GenBank/DDBJ whole genome shotgun (WGS) entry which is preliminary data.</text>
</comment>
<keyword evidence="2" id="KW-1185">Reference proteome</keyword>
<name>A0ACC1K1I4_9FUNG</name>
<proteinExistence type="predicted"/>
<organism evidence="1 2">
    <name type="scientific">Coemansia nantahalensis</name>
    <dbReference type="NCBI Taxonomy" id="2789366"/>
    <lineage>
        <taxon>Eukaryota</taxon>
        <taxon>Fungi</taxon>
        <taxon>Fungi incertae sedis</taxon>
        <taxon>Zoopagomycota</taxon>
        <taxon>Kickxellomycotina</taxon>
        <taxon>Kickxellomycetes</taxon>
        <taxon>Kickxellales</taxon>
        <taxon>Kickxellaceae</taxon>
        <taxon>Coemansia</taxon>
    </lineage>
</organism>
<accession>A0ACC1K1I4</accession>
<evidence type="ECO:0000313" key="1">
    <source>
        <dbReference type="EMBL" id="KAJ2771740.1"/>
    </source>
</evidence>
<reference evidence="1" key="1">
    <citation type="submission" date="2022-07" db="EMBL/GenBank/DDBJ databases">
        <title>Phylogenomic reconstructions and comparative analyses of Kickxellomycotina fungi.</title>
        <authorList>
            <person name="Reynolds N.K."/>
            <person name="Stajich J.E."/>
            <person name="Barry K."/>
            <person name="Grigoriev I.V."/>
            <person name="Crous P."/>
            <person name="Smith M.E."/>
        </authorList>
    </citation>
    <scope>NUCLEOTIDE SEQUENCE</scope>
    <source>
        <strain evidence="1">CBS 109366</strain>
    </source>
</reference>
<evidence type="ECO:0000313" key="2">
    <source>
        <dbReference type="Proteomes" id="UP001140234"/>
    </source>
</evidence>
<protein>
    <submittedName>
        <fullName evidence="1">Uncharacterized protein</fullName>
    </submittedName>
</protein>
<dbReference type="Proteomes" id="UP001140234">
    <property type="component" value="Unassembled WGS sequence"/>
</dbReference>